<keyword evidence="2" id="KW-0732">Signal</keyword>
<evidence type="ECO:0008006" key="5">
    <source>
        <dbReference type="Google" id="ProtNLM"/>
    </source>
</evidence>
<feature type="signal peptide" evidence="2">
    <location>
        <begin position="1"/>
        <end position="24"/>
    </location>
</feature>
<feature type="chain" id="PRO_5035184495" description="Protodermal factor 1" evidence="2">
    <location>
        <begin position="25"/>
        <end position="277"/>
    </location>
</feature>
<evidence type="ECO:0000256" key="2">
    <source>
        <dbReference type="SAM" id="SignalP"/>
    </source>
</evidence>
<proteinExistence type="predicted"/>
<comment type="caution">
    <text evidence="3">The sequence shown here is derived from an EMBL/GenBank/DDBJ whole genome shotgun (WGS) entry which is preliminary data.</text>
</comment>
<name>A0A8J5M3J6_ZINOF</name>
<protein>
    <recommendedName>
        <fullName evidence="5">Protodermal factor 1</fullName>
    </recommendedName>
</protein>
<evidence type="ECO:0000256" key="1">
    <source>
        <dbReference type="SAM" id="MobiDB-lite"/>
    </source>
</evidence>
<organism evidence="3 4">
    <name type="scientific">Zingiber officinale</name>
    <name type="common">Ginger</name>
    <name type="synonym">Amomum zingiber</name>
    <dbReference type="NCBI Taxonomy" id="94328"/>
    <lineage>
        <taxon>Eukaryota</taxon>
        <taxon>Viridiplantae</taxon>
        <taxon>Streptophyta</taxon>
        <taxon>Embryophyta</taxon>
        <taxon>Tracheophyta</taxon>
        <taxon>Spermatophyta</taxon>
        <taxon>Magnoliopsida</taxon>
        <taxon>Liliopsida</taxon>
        <taxon>Zingiberales</taxon>
        <taxon>Zingiberaceae</taxon>
        <taxon>Zingiber</taxon>
    </lineage>
</organism>
<dbReference type="PANTHER" id="PTHR33210">
    <property type="entry name" value="PROTODERMAL FACTOR 1"/>
    <property type="match status" value="1"/>
</dbReference>
<dbReference type="EMBL" id="JACMSC010000003">
    <property type="protein sequence ID" value="KAG6530404.1"/>
    <property type="molecule type" value="Genomic_DNA"/>
</dbReference>
<accession>A0A8J5M3J6</accession>
<gene>
    <name evidence="3" type="ORF">ZIOFF_012634</name>
</gene>
<evidence type="ECO:0000313" key="4">
    <source>
        <dbReference type="Proteomes" id="UP000734854"/>
    </source>
</evidence>
<feature type="compositionally biased region" description="Low complexity" evidence="1">
    <location>
        <begin position="84"/>
        <end position="95"/>
    </location>
</feature>
<sequence>MGTTVKKMMCFLVICSALTSRAMCRGFEAGPAADSKAYYSPPSTTSPHRSHRGSGTPTTNPPSTGGDAPASHGSPPSGGGGGYYSPPSTGGDAPPSGGGGGYYNPPSSTPVVVPTPTTPVVVPTPTTPVVVPTPTTPVVVPTPTTPVVVPPGTPFTPVDPNCPPFTCDYWRCHPNAIWSLFGFWCPVAQIFGLPNPAAFASTNPTVMDALANTRRDGIGELYREATAAFLNSLVDHHFYFTGEQVRDSFRAAVVSDKEASAQAQLFKQANEGRLKRG</sequence>
<feature type="region of interest" description="Disordered" evidence="1">
    <location>
        <begin position="33"/>
        <end position="110"/>
    </location>
</feature>
<feature type="compositionally biased region" description="Low complexity" evidence="1">
    <location>
        <begin position="38"/>
        <end position="75"/>
    </location>
</feature>
<dbReference type="OrthoDB" id="696797at2759"/>
<dbReference type="AlphaFoldDB" id="A0A8J5M3J6"/>
<keyword evidence="4" id="KW-1185">Reference proteome</keyword>
<evidence type="ECO:0000313" key="3">
    <source>
        <dbReference type="EMBL" id="KAG6530404.1"/>
    </source>
</evidence>
<reference evidence="3 4" key="1">
    <citation type="submission" date="2020-08" db="EMBL/GenBank/DDBJ databases">
        <title>Plant Genome Project.</title>
        <authorList>
            <person name="Zhang R.-G."/>
        </authorList>
    </citation>
    <scope>NUCLEOTIDE SEQUENCE [LARGE SCALE GENOMIC DNA]</scope>
    <source>
        <tissue evidence="3">Rhizome</tissue>
    </source>
</reference>
<dbReference type="InterPro" id="IPR039923">
    <property type="entry name" value="Protodermal_1"/>
</dbReference>
<dbReference type="Proteomes" id="UP000734854">
    <property type="component" value="Unassembled WGS sequence"/>
</dbReference>
<dbReference type="PANTHER" id="PTHR33210:SF18">
    <property type="entry name" value="PROTODERMAL FACTOR 1"/>
    <property type="match status" value="1"/>
</dbReference>